<name>L9KPF1_TUPCH</name>
<sequence>MAYDSAKDLICTHFVDDTNELLVIHTMQGLLKALDFIYQMGNLSMISHGQQQHVFHNFLEYTIKVLPRFCPQVLQQNLQGYDGKSDNHSMGITARELASGHVPFKEMPATQMLLEKPNSTVPCLLDTSTIPSKELTMSPSCSATSPWPV</sequence>
<evidence type="ECO:0000256" key="2">
    <source>
        <dbReference type="ARBA" id="ARBA00004496"/>
    </source>
</evidence>
<keyword evidence="6" id="KW-0539">Nucleus</keyword>
<keyword evidence="8" id="KW-0808">Transferase</keyword>
<dbReference type="AlphaFoldDB" id="L9KPF1"/>
<dbReference type="InterPro" id="IPR047173">
    <property type="entry name" value="STRAD_A/B-like"/>
</dbReference>
<evidence type="ECO:0000313" key="9">
    <source>
        <dbReference type="Proteomes" id="UP000011518"/>
    </source>
</evidence>
<evidence type="ECO:0000256" key="4">
    <source>
        <dbReference type="ARBA" id="ARBA00022490"/>
    </source>
</evidence>
<dbReference type="STRING" id="246437.L9KPF1"/>
<dbReference type="PANTHER" id="PTHR48014">
    <property type="entry name" value="SERINE/THREONINE-PROTEIN KINASE FRAY2"/>
    <property type="match status" value="1"/>
</dbReference>
<dbReference type="SUPFAM" id="SSF56112">
    <property type="entry name" value="Protein kinase-like (PK-like)"/>
    <property type="match status" value="1"/>
</dbReference>
<keyword evidence="7" id="KW-0131">Cell cycle</keyword>
<dbReference type="InParanoid" id="L9KPF1"/>
<keyword evidence="9" id="KW-1185">Reference proteome</keyword>
<proteinExistence type="inferred from homology"/>
<dbReference type="PANTHER" id="PTHR48014:SF20">
    <property type="entry name" value="STE20-RELATED KINASE ADAPTER PROTEIN ALPHA"/>
    <property type="match status" value="1"/>
</dbReference>
<comment type="subcellular location">
    <subcellularLocation>
        <location evidence="2">Cytoplasm</location>
    </subcellularLocation>
    <subcellularLocation>
        <location evidence="1">Nucleus</location>
    </subcellularLocation>
</comment>
<dbReference type="GO" id="GO:0043539">
    <property type="term" value="F:protein serine/threonine kinase activator activity"/>
    <property type="evidence" value="ECO:0007669"/>
    <property type="project" value="InterPro"/>
</dbReference>
<dbReference type="InterPro" id="IPR011009">
    <property type="entry name" value="Kinase-like_dom_sf"/>
</dbReference>
<evidence type="ECO:0000256" key="6">
    <source>
        <dbReference type="ARBA" id="ARBA00023242"/>
    </source>
</evidence>
<gene>
    <name evidence="8" type="ORF">TREES_T100018572</name>
</gene>
<dbReference type="GO" id="GO:0016301">
    <property type="term" value="F:kinase activity"/>
    <property type="evidence" value="ECO:0007669"/>
    <property type="project" value="UniProtKB-KW"/>
</dbReference>
<dbReference type="Proteomes" id="UP000011518">
    <property type="component" value="Unassembled WGS sequence"/>
</dbReference>
<dbReference type="Gene3D" id="1.10.510.10">
    <property type="entry name" value="Transferase(Phosphotransferase) domain 1"/>
    <property type="match status" value="1"/>
</dbReference>
<evidence type="ECO:0000256" key="3">
    <source>
        <dbReference type="ARBA" id="ARBA00008874"/>
    </source>
</evidence>
<reference evidence="9" key="1">
    <citation type="submission" date="2012-07" db="EMBL/GenBank/DDBJ databases">
        <title>Genome of the Chinese tree shrew, a rising model animal genetically related to primates.</title>
        <authorList>
            <person name="Zhang G."/>
            <person name="Fan Y."/>
            <person name="Yao Y."/>
            <person name="Huang Z."/>
        </authorList>
    </citation>
    <scope>NUCLEOTIDE SEQUENCE [LARGE SCALE GENOMIC DNA]</scope>
</reference>
<evidence type="ECO:0000313" key="8">
    <source>
        <dbReference type="EMBL" id="ELW64613.1"/>
    </source>
</evidence>
<evidence type="ECO:0000256" key="1">
    <source>
        <dbReference type="ARBA" id="ARBA00004123"/>
    </source>
</evidence>
<dbReference type="GO" id="GO:0006611">
    <property type="term" value="P:protein export from nucleus"/>
    <property type="evidence" value="ECO:0007669"/>
    <property type="project" value="TreeGrafter"/>
</dbReference>
<organism evidence="8 9">
    <name type="scientific">Tupaia chinensis</name>
    <name type="common">Chinese tree shrew</name>
    <name type="synonym">Tupaia belangeri chinensis</name>
    <dbReference type="NCBI Taxonomy" id="246437"/>
    <lineage>
        <taxon>Eukaryota</taxon>
        <taxon>Metazoa</taxon>
        <taxon>Chordata</taxon>
        <taxon>Craniata</taxon>
        <taxon>Vertebrata</taxon>
        <taxon>Euteleostomi</taxon>
        <taxon>Mammalia</taxon>
        <taxon>Eutheria</taxon>
        <taxon>Euarchontoglires</taxon>
        <taxon>Scandentia</taxon>
        <taxon>Tupaiidae</taxon>
        <taxon>Tupaia</taxon>
    </lineage>
</organism>
<reference evidence="9" key="2">
    <citation type="journal article" date="2013" name="Nat. Commun.">
        <title>Genome of the Chinese tree shrew.</title>
        <authorList>
            <person name="Fan Y."/>
            <person name="Huang Z.Y."/>
            <person name="Cao C.C."/>
            <person name="Chen C.S."/>
            <person name="Chen Y.X."/>
            <person name="Fan D.D."/>
            <person name="He J."/>
            <person name="Hou H.L."/>
            <person name="Hu L."/>
            <person name="Hu X.T."/>
            <person name="Jiang X.T."/>
            <person name="Lai R."/>
            <person name="Lang Y.S."/>
            <person name="Liang B."/>
            <person name="Liao S.G."/>
            <person name="Mu D."/>
            <person name="Ma Y.Y."/>
            <person name="Niu Y.Y."/>
            <person name="Sun X.Q."/>
            <person name="Xia J.Q."/>
            <person name="Xiao J."/>
            <person name="Xiong Z.Q."/>
            <person name="Xu L."/>
            <person name="Yang L."/>
            <person name="Zhang Y."/>
            <person name="Zhao W."/>
            <person name="Zhao X.D."/>
            <person name="Zheng Y.T."/>
            <person name="Zhou J.M."/>
            <person name="Zhu Y.B."/>
            <person name="Zhang G.J."/>
            <person name="Wang J."/>
            <person name="Yao Y.G."/>
        </authorList>
    </citation>
    <scope>NUCLEOTIDE SEQUENCE [LARGE SCALE GENOMIC DNA]</scope>
</reference>
<comment type="similarity">
    <text evidence="3">Belongs to the protein kinase superfamily. STE Ser/Thr protein kinase family. STE20 subfamily.</text>
</comment>
<keyword evidence="5" id="KW-0597">Phosphoprotein</keyword>
<evidence type="ECO:0000256" key="5">
    <source>
        <dbReference type="ARBA" id="ARBA00022553"/>
    </source>
</evidence>
<keyword evidence="4" id="KW-0963">Cytoplasm</keyword>
<dbReference type="GO" id="GO:0005737">
    <property type="term" value="C:cytoplasm"/>
    <property type="evidence" value="ECO:0007669"/>
    <property type="project" value="UniProtKB-SubCell"/>
</dbReference>
<keyword evidence="8" id="KW-0418">Kinase</keyword>
<dbReference type="EMBL" id="KB320722">
    <property type="protein sequence ID" value="ELW64613.1"/>
    <property type="molecule type" value="Genomic_DNA"/>
</dbReference>
<evidence type="ECO:0000256" key="7">
    <source>
        <dbReference type="ARBA" id="ARBA00023306"/>
    </source>
</evidence>
<accession>L9KPF1</accession>
<protein>
    <submittedName>
        <fullName evidence="8">STE20-related kinase adapter protein alpha</fullName>
    </submittedName>
</protein>
<dbReference type="GO" id="GO:1902554">
    <property type="term" value="C:serine/threonine protein kinase complex"/>
    <property type="evidence" value="ECO:0007669"/>
    <property type="project" value="TreeGrafter"/>
</dbReference>
<dbReference type="GO" id="GO:0005634">
    <property type="term" value="C:nucleus"/>
    <property type="evidence" value="ECO:0007669"/>
    <property type="project" value="UniProtKB-SubCell"/>
</dbReference>